<keyword evidence="2" id="KW-1185">Reference proteome</keyword>
<sequence length="75" mass="8728">MDDNDFNQAHRSLSKSVTLPPFFSELEKITNSFLFSHLGNRIGKPGEDVNQTVVDEGRTEKTLFKLERHRRRPIE</sequence>
<reference evidence="1 2" key="1">
    <citation type="journal article" date="2003" name="PLoS Biol.">
        <title>The genome sequence of Caenorhabditis briggsae: a platform for comparative genomics.</title>
        <authorList>
            <person name="Stein L.D."/>
            <person name="Bao Z."/>
            <person name="Blasiar D."/>
            <person name="Blumenthal T."/>
            <person name="Brent M.R."/>
            <person name="Chen N."/>
            <person name="Chinwalla A."/>
            <person name="Clarke L."/>
            <person name="Clee C."/>
            <person name="Coghlan A."/>
            <person name="Coulson A."/>
            <person name="D'Eustachio P."/>
            <person name="Fitch D.H."/>
            <person name="Fulton L.A."/>
            <person name="Fulton R.E."/>
            <person name="Griffiths-Jones S."/>
            <person name="Harris T.W."/>
            <person name="Hillier L.W."/>
            <person name="Kamath R."/>
            <person name="Kuwabara P.E."/>
            <person name="Mardis E.R."/>
            <person name="Marra M.A."/>
            <person name="Miner T.L."/>
            <person name="Minx P."/>
            <person name="Mullikin J.C."/>
            <person name="Plumb R.W."/>
            <person name="Rogers J."/>
            <person name="Schein J.E."/>
            <person name="Sohrmann M."/>
            <person name="Spieth J."/>
            <person name="Stajich J.E."/>
            <person name="Wei C."/>
            <person name="Willey D."/>
            <person name="Wilson R.K."/>
            <person name="Durbin R."/>
            <person name="Waterston R.H."/>
        </authorList>
    </citation>
    <scope>NUCLEOTIDE SEQUENCE [LARGE SCALE GENOMIC DNA]</scope>
    <source>
        <strain evidence="1 2">AF16</strain>
    </source>
</reference>
<evidence type="ECO:0000313" key="1">
    <source>
        <dbReference type="EMBL" id="CAS00314.1"/>
    </source>
</evidence>
<dbReference type="EMBL" id="HE600949">
    <property type="protein sequence ID" value="CAS00314.1"/>
    <property type="molecule type" value="Genomic_DNA"/>
</dbReference>
<evidence type="ECO:0000313" key="2">
    <source>
        <dbReference type="Proteomes" id="UP000008549"/>
    </source>
</evidence>
<dbReference type="InParanoid" id="B6IK84"/>
<accession>B6IK84</accession>
<proteinExistence type="predicted"/>
<gene>
    <name evidence="1 3" type="ORF">CBG25952</name>
    <name evidence="1" type="ORF">CBG_25952</name>
</gene>
<dbReference type="WormBase" id="CBG25952">
    <property type="protein sequence ID" value="CBP48625"/>
    <property type="gene ID" value="WBGene00087366"/>
</dbReference>
<protein>
    <submittedName>
        <fullName evidence="1">Protein CBG25952</fullName>
    </submittedName>
</protein>
<dbReference type="HOGENOM" id="CLU_2673326_0_0_1"/>
<organism evidence="1 2">
    <name type="scientific">Caenorhabditis briggsae</name>
    <dbReference type="NCBI Taxonomy" id="6238"/>
    <lineage>
        <taxon>Eukaryota</taxon>
        <taxon>Metazoa</taxon>
        <taxon>Ecdysozoa</taxon>
        <taxon>Nematoda</taxon>
        <taxon>Chromadorea</taxon>
        <taxon>Rhabditida</taxon>
        <taxon>Rhabditina</taxon>
        <taxon>Rhabditomorpha</taxon>
        <taxon>Rhabditoidea</taxon>
        <taxon>Rhabditidae</taxon>
        <taxon>Peloderinae</taxon>
        <taxon>Caenorhabditis</taxon>
    </lineage>
</organism>
<dbReference type="KEGG" id="cbr:CBG_25952"/>
<name>B6IK84_CAEBR</name>
<reference evidence="1 2" key="2">
    <citation type="journal article" date="2011" name="PLoS Genet.">
        <title>Caenorhabditis briggsae recombinant inbred line genotypes reveal inter-strain incompatibility and the evolution of recombination.</title>
        <authorList>
            <person name="Ross J.A."/>
            <person name="Koboldt D.C."/>
            <person name="Staisch J.E."/>
            <person name="Chamberlin H.M."/>
            <person name="Gupta B.P."/>
            <person name="Miller R.D."/>
            <person name="Baird S.E."/>
            <person name="Haag E.S."/>
        </authorList>
    </citation>
    <scope>NUCLEOTIDE SEQUENCE [LARGE SCALE GENOMIC DNA]</scope>
    <source>
        <strain evidence="1 2">AF16</strain>
    </source>
</reference>
<evidence type="ECO:0000313" key="3">
    <source>
        <dbReference type="WormBase" id="CBG25952"/>
    </source>
</evidence>
<dbReference type="GeneID" id="68917434"/>
<dbReference type="AlphaFoldDB" id="B6IK84"/>
<dbReference type="Proteomes" id="UP000008549">
    <property type="component" value="Unassembled WGS sequence"/>
</dbReference>
<dbReference type="CTD" id="68917434"/>
<dbReference type="RefSeq" id="XP_045099873.1">
    <property type="nucleotide sequence ID" value="XM_045244094.1"/>
</dbReference>